<evidence type="ECO:0000256" key="1">
    <source>
        <dbReference type="SAM" id="Coils"/>
    </source>
</evidence>
<evidence type="ECO:0000256" key="2">
    <source>
        <dbReference type="SAM" id="MobiDB-lite"/>
    </source>
</evidence>
<proteinExistence type="predicted"/>
<organism evidence="3 4">
    <name type="scientific">Penicillium roqueforti (strain FM164)</name>
    <dbReference type="NCBI Taxonomy" id="1365484"/>
    <lineage>
        <taxon>Eukaryota</taxon>
        <taxon>Fungi</taxon>
        <taxon>Dikarya</taxon>
        <taxon>Ascomycota</taxon>
        <taxon>Pezizomycotina</taxon>
        <taxon>Eurotiomycetes</taxon>
        <taxon>Eurotiomycetidae</taxon>
        <taxon>Eurotiales</taxon>
        <taxon>Aspergillaceae</taxon>
        <taxon>Penicillium</taxon>
    </lineage>
</organism>
<feature type="compositionally biased region" description="Basic residues" evidence="2">
    <location>
        <begin position="434"/>
        <end position="444"/>
    </location>
</feature>
<feature type="region of interest" description="Disordered" evidence="2">
    <location>
        <begin position="404"/>
        <end position="468"/>
    </location>
</feature>
<dbReference type="STRING" id="1365484.W6Q4L4"/>
<feature type="compositionally biased region" description="Low complexity" evidence="2">
    <location>
        <begin position="66"/>
        <end position="88"/>
    </location>
</feature>
<evidence type="ECO:0000313" key="4">
    <source>
        <dbReference type="Proteomes" id="UP000030686"/>
    </source>
</evidence>
<feature type="compositionally biased region" description="Low complexity" evidence="2">
    <location>
        <begin position="416"/>
        <end position="433"/>
    </location>
</feature>
<protein>
    <submittedName>
        <fullName evidence="3">Uncharacterized protein</fullName>
    </submittedName>
</protein>
<accession>W6Q4L4</accession>
<name>W6Q4L4_PENRF</name>
<reference evidence="3" key="1">
    <citation type="journal article" date="2014" name="Nat. Commun.">
        <title>Multiple recent horizontal transfers of a large genomic region in cheese making fungi.</title>
        <authorList>
            <person name="Cheeseman K."/>
            <person name="Ropars J."/>
            <person name="Renault P."/>
            <person name="Dupont J."/>
            <person name="Gouzy J."/>
            <person name="Branca A."/>
            <person name="Abraham A.L."/>
            <person name="Ceppi M."/>
            <person name="Conseiller E."/>
            <person name="Debuchy R."/>
            <person name="Malagnac F."/>
            <person name="Goarin A."/>
            <person name="Silar P."/>
            <person name="Lacoste S."/>
            <person name="Sallet E."/>
            <person name="Bensimon A."/>
            <person name="Giraud T."/>
            <person name="Brygoo Y."/>
        </authorList>
    </citation>
    <scope>NUCLEOTIDE SEQUENCE [LARGE SCALE GENOMIC DNA]</scope>
    <source>
        <strain evidence="3">FM164</strain>
    </source>
</reference>
<dbReference type="OrthoDB" id="4363450at2759"/>
<dbReference type="OMA" id="AKVDMCL"/>
<sequence>MCNPLASPRSDVTVTAVPVSAPVKSTNPKVGLPSGSVAGSSSQSLELPEPSLNKRNAFAQQQGKFPSHLSSHPSRSSLRATTLRSSSIPPVPPLPISILKNRPGNLTLTEFKPRSCSAPPSPPKMAGNSDFPDGNNKPLPVSPRYDLHTPSPRAPIFRRDDMHRPSLSSMERTSGVSLTTVPRSNLTLKDLPEAVRSLQYRYETDIQRLSKKIDNINKLEQKVDDFVTVTRDYIKDQMDAQLERQSDMSFEVTKAKLDVDDVKEQVHDLKEQVAEIKEVVHDMRSDINELTSSFGNLSAKVDMCLGGTDNPDEQFLAYQRRKNKEIDEDIEEIGSQTEDHGKQLLYLRQMLIRSNTALRVLQDEHGLKMSDDVERILPPNPLPARDTVAPTGTLRTRVSSGVGAISPATAAPPVPVAASATMTSPGSSSAKSSIPRRSKKRGSKKSASSSSAKETTEGEAAPSVPTIP</sequence>
<evidence type="ECO:0000313" key="3">
    <source>
        <dbReference type="EMBL" id="CDM31260.1"/>
    </source>
</evidence>
<gene>
    <name evidence="3" type="ORF">PROQFM164_S02g001410</name>
</gene>
<keyword evidence="1" id="KW-0175">Coiled coil</keyword>
<dbReference type="EMBL" id="HG792016">
    <property type="protein sequence ID" value="CDM31260.1"/>
    <property type="molecule type" value="Genomic_DNA"/>
</dbReference>
<feature type="region of interest" description="Disordered" evidence="2">
    <location>
        <begin position="21"/>
        <end position="137"/>
    </location>
</feature>
<dbReference type="Proteomes" id="UP000030686">
    <property type="component" value="Unassembled WGS sequence"/>
</dbReference>
<dbReference type="AlphaFoldDB" id="W6Q4L4"/>
<feature type="coiled-coil region" evidence="1">
    <location>
        <begin position="252"/>
        <end position="286"/>
    </location>
</feature>
<keyword evidence="4" id="KW-1185">Reference proteome</keyword>
<feature type="compositionally biased region" description="Low complexity" evidence="2">
    <location>
        <begin position="31"/>
        <end position="51"/>
    </location>
</feature>